<dbReference type="InterPro" id="IPR011011">
    <property type="entry name" value="Znf_FYVE_PHD"/>
</dbReference>
<gene>
    <name evidence="2" type="ORF">A0H81_06926</name>
</gene>
<feature type="region of interest" description="Disordered" evidence="1">
    <location>
        <begin position="1"/>
        <end position="31"/>
    </location>
</feature>
<keyword evidence="3" id="KW-1185">Reference proteome</keyword>
<protein>
    <submittedName>
        <fullName evidence="2">Uncharacterized protein</fullName>
    </submittedName>
</protein>
<evidence type="ECO:0000256" key="1">
    <source>
        <dbReference type="SAM" id="MobiDB-lite"/>
    </source>
</evidence>
<sequence>MGSGTAKRPPFKNELAADSSPRAPLWSSLHNPPTPKVPVCTSCHRAFNTRPGQLALCARCKASTCTICSRTCNGCPPSLPPTPAHLLAHTPNDSFPSPRRAALALHTNTANTAIAMPLATQPTIGTRRKAREAAGDDEDWASGTDENISKKTSCLVAGGRCVAIAVSSMHRDECASSGSHADLANEWLSLLPCPSQPLWRASCAATVMGAAPHSCYRLRGRPPPWASCAPDAELLRDVFHAPVLFEVLCTAEAAEMEMRHEIMRVKNL</sequence>
<accession>A0A1C7M9A4</accession>
<dbReference type="Proteomes" id="UP000092993">
    <property type="component" value="Unassembled WGS sequence"/>
</dbReference>
<evidence type="ECO:0000313" key="3">
    <source>
        <dbReference type="Proteomes" id="UP000092993"/>
    </source>
</evidence>
<name>A0A1C7M9A4_GRIFR</name>
<dbReference type="EMBL" id="LUGG01000007">
    <property type="protein sequence ID" value="OBZ73461.1"/>
    <property type="molecule type" value="Genomic_DNA"/>
</dbReference>
<dbReference type="OrthoDB" id="3240925at2759"/>
<dbReference type="STRING" id="5627.A0A1C7M9A4"/>
<comment type="caution">
    <text evidence="2">The sequence shown here is derived from an EMBL/GenBank/DDBJ whole genome shotgun (WGS) entry which is preliminary data.</text>
</comment>
<proteinExistence type="predicted"/>
<dbReference type="SUPFAM" id="SSF57903">
    <property type="entry name" value="FYVE/PHD zinc finger"/>
    <property type="match status" value="1"/>
</dbReference>
<organism evidence="2 3">
    <name type="scientific">Grifola frondosa</name>
    <name type="common">Maitake</name>
    <name type="synonym">Polyporus frondosus</name>
    <dbReference type="NCBI Taxonomy" id="5627"/>
    <lineage>
        <taxon>Eukaryota</taxon>
        <taxon>Fungi</taxon>
        <taxon>Dikarya</taxon>
        <taxon>Basidiomycota</taxon>
        <taxon>Agaricomycotina</taxon>
        <taxon>Agaricomycetes</taxon>
        <taxon>Polyporales</taxon>
        <taxon>Grifolaceae</taxon>
        <taxon>Grifola</taxon>
    </lineage>
</organism>
<dbReference type="AlphaFoldDB" id="A0A1C7M9A4"/>
<evidence type="ECO:0000313" key="2">
    <source>
        <dbReference type="EMBL" id="OBZ73461.1"/>
    </source>
</evidence>
<reference evidence="2 3" key="1">
    <citation type="submission" date="2016-03" db="EMBL/GenBank/DDBJ databases">
        <title>Whole genome sequencing of Grifola frondosa 9006-11.</title>
        <authorList>
            <person name="Min B."/>
            <person name="Park H."/>
            <person name="Kim J.-G."/>
            <person name="Cho H."/>
            <person name="Oh Y.-L."/>
            <person name="Kong W.-S."/>
            <person name="Choi I.-G."/>
        </authorList>
    </citation>
    <scope>NUCLEOTIDE SEQUENCE [LARGE SCALE GENOMIC DNA]</scope>
    <source>
        <strain evidence="2 3">9006-11</strain>
    </source>
</reference>